<evidence type="ECO:0000313" key="6">
    <source>
        <dbReference type="EMBL" id="KNC99971.1"/>
    </source>
</evidence>
<accession>A0A0L0HG13</accession>
<evidence type="ECO:0000256" key="2">
    <source>
        <dbReference type="ARBA" id="ARBA00012003"/>
    </source>
</evidence>
<dbReference type="GO" id="GO:0030735">
    <property type="term" value="F:carnosine N-methyltransferase activity"/>
    <property type="evidence" value="ECO:0007669"/>
    <property type="project" value="UniProtKB-EC"/>
</dbReference>
<reference evidence="6 7" key="1">
    <citation type="submission" date="2009-08" db="EMBL/GenBank/DDBJ databases">
        <title>The Genome Sequence of Spizellomyces punctatus strain DAOM BR117.</title>
        <authorList>
            <consortium name="The Broad Institute Genome Sequencing Platform"/>
            <person name="Russ C."/>
            <person name="Cuomo C."/>
            <person name="Shea T."/>
            <person name="Young S.K."/>
            <person name="Zeng Q."/>
            <person name="Koehrsen M."/>
            <person name="Haas B."/>
            <person name="Borodovsky M."/>
            <person name="Guigo R."/>
            <person name="Alvarado L."/>
            <person name="Berlin A."/>
            <person name="Bochicchio J."/>
            <person name="Borenstein D."/>
            <person name="Chapman S."/>
            <person name="Chen Z."/>
            <person name="Engels R."/>
            <person name="Freedman E."/>
            <person name="Gellesch M."/>
            <person name="Goldberg J."/>
            <person name="Griggs A."/>
            <person name="Gujja S."/>
            <person name="Heiman D."/>
            <person name="Hepburn T."/>
            <person name="Howarth C."/>
            <person name="Jen D."/>
            <person name="Larson L."/>
            <person name="Lewis B."/>
            <person name="Mehta T."/>
            <person name="Park D."/>
            <person name="Pearson M."/>
            <person name="Roberts A."/>
            <person name="Saif S."/>
            <person name="Shenoy N."/>
            <person name="Sisk P."/>
            <person name="Stolte C."/>
            <person name="Sykes S."/>
            <person name="Thomson T."/>
            <person name="Walk T."/>
            <person name="White J."/>
            <person name="Yandava C."/>
            <person name="Burger G."/>
            <person name="Gray M.W."/>
            <person name="Holland P.W.H."/>
            <person name="King N."/>
            <person name="Lang F.B.F."/>
            <person name="Roger A.J."/>
            <person name="Ruiz-Trillo I."/>
            <person name="Lander E."/>
            <person name="Nusbaum C."/>
        </authorList>
    </citation>
    <scope>NUCLEOTIDE SEQUENCE [LARGE SCALE GENOMIC DNA]</scope>
    <source>
        <strain evidence="6 7">DAOM BR117</strain>
    </source>
</reference>
<name>A0A0L0HG13_SPIPD</name>
<dbReference type="Proteomes" id="UP000053201">
    <property type="component" value="Unassembled WGS sequence"/>
</dbReference>
<keyword evidence="4" id="KW-0808">Transferase</keyword>
<keyword evidence="3" id="KW-0489">Methyltransferase</keyword>
<proteinExistence type="inferred from homology"/>
<dbReference type="eggNOG" id="KOG2798">
    <property type="taxonomic scope" value="Eukaryota"/>
</dbReference>
<dbReference type="VEuPathDB" id="FungiDB:SPPG_05346"/>
<dbReference type="GeneID" id="27688727"/>
<dbReference type="Gene3D" id="3.40.50.150">
    <property type="entry name" value="Vaccinia Virus protein VP39"/>
    <property type="match status" value="1"/>
</dbReference>
<dbReference type="EC" id="2.1.1.22" evidence="2"/>
<keyword evidence="5" id="KW-0949">S-adenosyl-L-methionine</keyword>
<dbReference type="InterPro" id="IPR029063">
    <property type="entry name" value="SAM-dependent_MTases_sf"/>
</dbReference>
<evidence type="ECO:0000313" key="7">
    <source>
        <dbReference type="Proteomes" id="UP000053201"/>
    </source>
</evidence>
<dbReference type="OrthoDB" id="978at2759"/>
<dbReference type="EMBL" id="KQ257457">
    <property type="protein sequence ID" value="KNC99971.1"/>
    <property type="molecule type" value="Genomic_DNA"/>
</dbReference>
<evidence type="ECO:0000256" key="3">
    <source>
        <dbReference type="ARBA" id="ARBA00022603"/>
    </source>
</evidence>
<dbReference type="FunCoup" id="A0A0L0HG13">
    <property type="interactions" value="201"/>
</dbReference>
<keyword evidence="7" id="KW-1185">Reference proteome</keyword>
<dbReference type="Pfam" id="PF07942">
    <property type="entry name" value="CARME"/>
    <property type="match status" value="1"/>
</dbReference>
<protein>
    <recommendedName>
        <fullName evidence="2">carnosine N-methyltransferase</fullName>
        <ecNumber evidence="2">2.1.1.22</ecNumber>
    </recommendedName>
</protein>
<organism evidence="6 7">
    <name type="scientific">Spizellomyces punctatus (strain DAOM BR117)</name>
    <dbReference type="NCBI Taxonomy" id="645134"/>
    <lineage>
        <taxon>Eukaryota</taxon>
        <taxon>Fungi</taxon>
        <taxon>Fungi incertae sedis</taxon>
        <taxon>Chytridiomycota</taxon>
        <taxon>Chytridiomycota incertae sedis</taxon>
        <taxon>Chytridiomycetes</taxon>
        <taxon>Spizellomycetales</taxon>
        <taxon>Spizellomycetaceae</taxon>
        <taxon>Spizellomyces</taxon>
    </lineage>
</organism>
<dbReference type="OMA" id="EFWVAKK"/>
<dbReference type="InParanoid" id="A0A0L0HG13"/>
<sequence>MFLNDPDTVPEADRLLEAQHFAKVIEAFNHYRLHSLSRNAKRRRDLASIPKAHQQLVGSFMEKKINSVEERILKNAAFIASIVAGHQNEETNGGTKSQVSEGDMDKVRSTLRQFVRDWSEEGREERARTYDPILDELQTRFKGVSMEDKGKIKVLVPGAGLGRLAYDIVKQGYSCQGNEFSFYMLLASHFVLNQTQQLHQYEIFPWIHSFSNSTSTDVLLSSVRIPDVLPGDVPRTADFSMVAGDFCEVYGEEEHIESWDVVVTCFFMDTAKNIVEYIDIIKRILKPNGLWINLGPLLYHWEGMQNELSIELSLDEFKQVIRTKGFKIENERTIETTYASNTRGMLKYVYECAYFVGVKH</sequence>
<gene>
    <name evidence="6" type="ORF">SPPG_05346</name>
</gene>
<comment type="similarity">
    <text evidence="1">Belongs to the carnosine N-methyltransferase family.</text>
</comment>
<dbReference type="STRING" id="645134.A0A0L0HG13"/>
<dbReference type="SMART" id="SM01296">
    <property type="entry name" value="N2227"/>
    <property type="match status" value="1"/>
</dbReference>
<dbReference type="PANTHER" id="PTHR12303:SF6">
    <property type="entry name" value="CARNOSINE N-METHYLTRANSFERASE"/>
    <property type="match status" value="1"/>
</dbReference>
<evidence type="ECO:0000256" key="4">
    <source>
        <dbReference type="ARBA" id="ARBA00022679"/>
    </source>
</evidence>
<evidence type="ECO:0000256" key="5">
    <source>
        <dbReference type="ARBA" id="ARBA00022691"/>
    </source>
</evidence>
<dbReference type="PANTHER" id="PTHR12303">
    <property type="entry name" value="CARNOSINE N-METHYLTRANSFERASE"/>
    <property type="match status" value="1"/>
</dbReference>
<dbReference type="RefSeq" id="XP_016608011.1">
    <property type="nucleotide sequence ID" value="XM_016753564.1"/>
</dbReference>
<evidence type="ECO:0000256" key="1">
    <source>
        <dbReference type="ARBA" id="ARBA00010086"/>
    </source>
</evidence>
<dbReference type="SUPFAM" id="SSF53335">
    <property type="entry name" value="S-adenosyl-L-methionine-dependent methyltransferases"/>
    <property type="match status" value="1"/>
</dbReference>
<dbReference type="GO" id="GO:0032259">
    <property type="term" value="P:methylation"/>
    <property type="evidence" value="ECO:0007669"/>
    <property type="project" value="UniProtKB-KW"/>
</dbReference>
<dbReference type="AlphaFoldDB" id="A0A0L0HG13"/>
<dbReference type="InterPro" id="IPR012901">
    <property type="entry name" value="CARME"/>
</dbReference>